<keyword evidence="3 6" id="KW-0863">Zinc-finger</keyword>
<dbReference type="CDD" id="cd20405">
    <property type="entry name" value="Tudor_Agenet_AtDUF_rpt1_3"/>
    <property type="match status" value="1"/>
</dbReference>
<dbReference type="InterPro" id="IPR059153">
    <property type="entry name" value="NSD_PHD-1st"/>
</dbReference>
<dbReference type="InterPro" id="IPR054292">
    <property type="entry name" value="DUF7028"/>
</dbReference>
<dbReference type="RefSeq" id="XP_018457815.2">
    <property type="nucleotide sequence ID" value="XM_018602313.2"/>
</dbReference>
<gene>
    <name evidence="10" type="primary">LOC108828577</name>
</gene>
<evidence type="ECO:0000313" key="10">
    <source>
        <dbReference type="RefSeq" id="XP_018457815.2"/>
    </source>
</evidence>
<feature type="domain" description="PHD-type" evidence="8">
    <location>
        <begin position="690"/>
        <end position="735"/>
    </location>
</feature>
<dbReference type="GO" id="GO:0005634">
    <property type="term" value="C:nucleus"/>
    <property type="evidence" value="ECO:0007669"/>
    <property type="project" value="UniProtKB-SubCell"/>
</dbReference>
<dbReference type="InterPro" id="IPR011011">
    <property type="entry name" value="Znf_FYVE_PHD"/>
</dbReference>
<dbReference type="InterPro" id="IPR019787">
    <property type="entry name" value="Znf_PHD-finger"/>
</dbReference>
<evidence type="ECO:0000256" key="6">
    <source>
        <dbReference type="PROSITE-ProRule" id="PRU00146"/>
    </source>
</evidence>
<dbReference type="InterPro" id="IPR042163">
    <property type="entry name" value="PHF12"/>
</dbReference>
<dbReference type="GO" id="GO:0003714">
    <property type="term" value="F:transcription corepressor activity"/>
    <property type="evidence" value="ECO:0007669"/>
    <property type="project" value="InterPro"/>
</dbReference>
<dbReference type="InterPro" id="IPR056511">
    <property type="entry name" value="IDM1_C"/>
</dbReference>
<dbReference type="SUPFAM" id="SSF55729">
    <property type="entry name" value="Acyl-CoA N-acyltransferases (Nat)"/>
    <property type="match status" value="1"/>
</dbReference>
<evidence type="ECO:0000256" key="3">
    <source>
        <dbReference type="ARBA" id="ARBA00022771"/>
    </source>
</evidence>
<comment type="subcellular location">
    <subcellularLocation>
        <location evidence="1">Nucleus</location>
    </subcellularLocation>
</comment>
<reference evidence="10" key="2">
    <citation type="submission" date="2025-08" db="UniProtKB">
        <authorList>
            <consortium name="RefSeq"/>
        </authorList>
    </citation>
    <scope>IDENTIFICATION</scope>
    <source>
        <tissue evidence="10">Leaf</tissue>
    </source>
</reference>
<dbReference type="AlphaFoldDB" id="A0A6J0LCA6"/>
<reference evidence="9" key="1">
    <citation type="journal article" date="2019" name="Database">
        <title>The radish genome database (RadishGD): an integrated information resource for radish genomics.</title>
        <authorList>
            <person name="Yu H.J."/>
            <person name="Baek S."/>
            <person name="Lee Y.J."/>
            <person name="Cho A."/>
            <person name="Mun J.H."/>
        </authorList>
    </citation>
    <scope>NUCLEOTIDE SEQUENCE [LARGE SCALE GENOMIC DNA]</scope>
    <source>
        <strain evidence="9">cv. WK10039</strain>
    </source>
</reference>
<dbReference type="PROSITE" id="PS50016">
    <property type="entry name" value="ZF_PHD_2"/>
    <property type="match status" value="1"/>
</dbReference>
<dbReference type="CDD" id="cd15539">
    <property type="entry name" value="PHD1_AIRE"/>
    <property type="match status" value="1"/>
</dbReference>
<dbReference type="Proteomes" id="UP000504610">
    <property type="component" value="Chromosome 9"/>
</dbReference>
<evidence type="ECO:0000313" key="9">
    <source>
        <dbReference type="Proteomes" id="UP000504610"/>
    </source>
</evidence>
<evidence type="ECO:0000259" key="8">
    <source>
        <dbReference type="PROSITE" id="PS50016"/>
    </source>
</evidence>
<dbReference type="PANTHER" id="PTHR46309:SF12">
    <property type="entry name" value="GB|AAC80581.1"/>
    <property type="match status" value="1"/>
</dbReference>
<dbReference type="PANTHER" id="PTHR46309">
    <property type="entry name" value="PHD FINGER PROTEIN 12"/>
    <property type="match status" value="1"/>
</dbReference>
<protein>
    <submittedName>
        <fullName evidence="10">Uncharacterized protein LOC108828577 isoform X1</fullName>
    </submittedName>
</protein>
<keyword evidence="2" id="KW-0479">Metal-binding</keyword>
<dbReference type="InterPro" id="IPR016181">
    <property type="entry name" value="Acyl_CoA_acyltransferase"/>
</dbReference>
<organism evidence="9 10">
    <name type="scientific">Raphanus sativus</name>
    <name type="common">Radish</name>
    <name type="synonym">Raphanus raphanistrum var. sativus</name>
    <dbReference type="NCBI Taxonomy" id="3726"/>
    <lineage>
        <taxon>Eukaryota</taxon>
        <taxon>Viridiplantae</taxon>
        <taxon>Streptophyta</taxon>
        <taxon>Embryophyta</taxon>
        <taxon>Tracheophyta</taxon>
        <taxon>Spermatophyta</taxon>
        <taxon>Magnoliopsida</taxon>
        <taxon>eudicotyledons</taxon>
        <taxon>Gunneridae</taxon>
        <taxon>Pentapetalae</taxon>
        <taxon>rosids</taxon>
        <taxon>malvids</taxon>
        <taxon>Brassicales</taxon>
        <taxon>Brassicaceae</taxon>
        <taxon>Brassiceae</taxon>
        <taxon>Raphanus</taxon>
    </lineage>
</organism>
<dbReference type="Pfam" id="PF23209">
    <property type="entry name" value="IDM1_C"/>
    <property type="match status" value="1"/>
</dbReference>
<feature type="compositionally biased region" description="Basic and acidic residues" evidence="7">
    <location>
        <begin position="1053"/>
        <end position="1074"/>
    </location>
</feature>
<dbReference type="InterPro" id="IPR001965">
    <property type="entry name" value="Znf_PHD"/>
</dbReference>
<dbReference type="SMART" id="SM00249">
    <property type="entry name" value="PHD"/>
    <property type="match status" value="2"/>
</dbReference>
<dbReference type="InterPro" id="IPR014002">
    <property type="entry name" value="Agenet_dom_plant"/>
</dbReference>
<dbReference type="SMART" id="SM00743">
    <property type="entry name" value="Agenet"/>
    <property type="match status" value="2"/>
</dbReference>
<feature type="region of interest" description="Disordered" evidence="7">
    <location>
        <begin position="1043"/>
        <end position="1074"/>
    </location>
</feature>
<dbReference type="Pfam" id="PF16135">
    <property type="entry name" value="TDBD"/>
    <property type="match status" value="1"/>
</dbReference>
<evidence type="ECO:0000256" key="1">
    <source>
        <dbReference type="ARBA" id="ARBA00004123"/>
    </source>
</evidence>
<dbReference type="OrthoDB" id="1903104at2759"/>
<accession>A0A6J0LCA6</accession>
<dbReference type="Pfam" id="PF22970">
    <property type="entry name" value="DUF7028"/>
    <property type="match status" value="1"/>
</dbReference>
<evidence type="ECO:0000256" key="7">
    <source>
        <dbReference type="SAM" id="MobiDB-lite"/>
    </source>
</evidence>
<evidence type="ECO:0000256" key="5">
    <source>
        <dbReference type="ARBA" id="ARBA00023242"/>
    </source>
</evidence>
<sequence>MPATEEEPIFGWNSSGGRNLRRRKLLVGEKVEVRSVEEGFLGSWYSGTVISCKKRRLRSIRYDHILSDDATDYLVDTVDVSEVVEGLSSSSYGCLRGRLRPVPPKLEVDRFSLAYGLCVDVYISDAWWEGVIFDHESGSGRRRVFFPDLGDETDADVQSFRVTQDWDEVRETWECRGRWMLLALIEKYEEDNYLPVSVKQLWYDIRVRVEFARIREWTCSARRLWEGLMLEVIEDNLKITISQFLHQELELVKEASQAVNETDACPSGVEVIAPQEQQFSSNDIDHKRASHRCISMPGLTSVTGIRSEVSYINGITELSSQKSTDDHDKKLGTWQPFDCVAKSCPQAVSSYIRAPTLRVAFHVRKHLRYMGWTIEQIVDEGGRHRYRYLSPDGRLNEKSLRQVCIILKQRDKPLTPPEVAQRLSLPCENWTCNTQEPRSIVLALPASNRNVAHGDGRKSSAETLLECGSQGKEEDINRKTGKSYPVRTRKRALYVGLETKTKAQGFVRLRSKRKKKRSLRYISRENKLIVGSRDVNLSRTRGQTSRMLTDIKNRVTGRGKTRVSRSSKRVQRVITPTSRNQSPRTVLSWLIENNVILPRENIRCRNQKDHTVRKEGKLTREGIKCSCCRRIFSISGFEAHANGGSCRAAANIFLDDGRSLLDCQVEAYKTRKKAQPRNLLKIKLRQWENDIVCSVCHYGGKLILCDGCPSAFHSSCLGLEDVPDGDWFCASCCCDACGQFVAKSISKYAKEEKLISCKQCERKYHPSCLHYVGDGAFDKFLAEKWFCSRDCEEIFVNLCEFIGKPREVGVEKNLTWRLVQSLESDTLGTDASKIEAVAETHCKLSVAVDVMHELFEPVKRRHSGGDLAEDVIFSRWSKYKRLNFSGFYTALLERNDELVTVATVRILGKKVAEMPFIGTRFQHRQHGMCRVFMNELEKVLIDLGVERLVLPAVPCVLDTWTNSFGFSKVTIPEKKDFLQFTFLEFGRTILCQKILIKSSVSHPLPSTSTASLGETNCDIINIEDNSASDDRSEVHEAEQNIRIEDNSASDDISEVHQAEKHLEESSSTKTPLEEIKTQEERLVKENRILKCYTRKRLKCRRLT</sequence>
<dbReference type="KEGG" id="rsz:108828577"/>
<evidence type="ECO:0000256" key="2">
    <source>
        <dbReference type="ARBA" id="ARBA00022723"/>
    </source>
</evidence>
<dbReference type="Pfam" id="PF05641">
    <property type="entry name" value="Agenet"/>
    <property type="match status" value="1"/>
</dbReference>
<keyword evidence="9" id="KW-1185">Reference proteome</keyword>
<proteinExistence type="predicted"/>
<keyword evidence="5" id="KW-0539">Nucleus</keyword>
<name>A0A6J0LCA6_RAPSA</name>
<evidence type="ECO:0000256" key="4">
    <source>
        <dbReference type="ARBA" id="ARBA00022833"/>
    </source>
</evidence>
<dbReference type="GO" id="GO:0008270">
    <property type="term" value="F:zinc ion binding"/>
    <property type="evidence" value="ECO:0007669"/>
    <property type="project" value="UniProtKB-KW"/>
</dbReference>
<dbReference type="InterPro" id="IPR008395">
    <property type="entry name" value="Agenet-like_dom"/>
</dbReference>
<dbReference type="InterPro" id="IPR013083">
    <property type="entry name" value="Znf_RING/FYVE/PHD"/>
</dbReference>
<dbReference type="InterPro" id="IPR032308">
    <property type="entry name" value="TDBD"/>
</dbReference>
<dbReference type="Pfam" id="PF23011">
    <property type="entry name" value="PHD-1st_NSD"/>
    <property type="match status" value="1"/>
</dbReference>
<dbReference type="GO" id="GO:0006357">
    <property type="term" value="P:regulation of transcription by RNA polymerase II"/>
    <property type="evidence" value="ECO:0007669"/>
    <property type="project" value="TreeGrafter"/>
</dbReference>
<dbReference type="GeneID" id="108828577"/>
<dbReference type="SUPFAM" id="SSF57903">
    <property type="entry name" value="FYVE/PHD zinc finger"/>
    <property type="match status" value="1"/>
</dbReference>
<dbReference type="Gene3D" id="3.30.40.10">
    <property type="entry name" value="Zinc/RING finger domain, C3HC4 (zinc finger)"/>
    <property type="match status" value="2"/>
</dbReference>
<keyword evidence="4" id="KW-0862">Zinc</keyword>